<gene>
    <name evidence="1" type="ORF">Poli38472_000834</name>
</gene>
<sequence>MRPREVPIAKPSAEQRYIPRVLLREDEVQDGERPRWLPLESRVGASKHLRSASQPTLRSKVVLTDPVSREEMERLRTVDAELTHLEIEMDKFVHDFHLAATMFRTQVDAQTTLLQRLQHTPRE</sequence>
<protein>
    <submittedName>
        <fullName evidence="1">Uncharacterized protein</fullName>
    </submittedName>
</protein>
<comment type="caution">
    <text evidence="1">The sequence shown here is derived from an EMBL/GenBank/DDBJ whole genome shotgun (WGS) entry which is preliminary data.</text>
</comment>
<dbReference type="OrthoDB" id="109884at2759"/>
<dbReference type="AlphaFoldDB" id="A0A8K1CEK3"/>
<evidence type="ECO:0000313" key="1">
    <source>
        <dbReference type="EMBL" id="TMW60792.1"/>
    </source>
</evidence>
<accession>A0A8K1CEK3</accession>
<name>A0A8K1CEK3_PYTOL</name>
<evidence type="ECO:0000313" key="2">
    <source>
        <dbReference type="Proteomes" id="UP000794436"/>
    </source>
</evidence>
<proteinExistence type="predicted"/>
<dbReference type="EMBL" id="SPLM01000108">
    <property type="protein sequence ID" value="TMW60792.1"/>
    <property type="molecule type" value="Genomic_DNA"/>
</dbReference>
<keyword evidence="2" id="KW-1185">Reference proteome</keyword>
<dbReference type="Proteomes" id="UP000794436">
    <property type="component" value="Unassembled WGS sequence"/>
</dbReference>
<organism evidence="1 2">
    <name type="scientific">Pythium oligandrum</name>
    <name type="common">Mycoparasitic fungus</name>
    <dbReference type="NCBI Taxonomy" id="41045"/>
    <lineage>
        <taxon>Eukaryota</taxon>
        <taxon>Sar</taxon>
        <taxon>Stramenopiles</taxon>
        <taxon>Oomycota</taxon>
        <taxon>Peronosporomycetes</taxon>
        <taxon>Pythiales</taxon>
        <taxon>Pythiaceae</taxon>
        <taxon>Pythium</taxon>
    </lineage>
</organism>
<reference evidence="1" key="1">
    <citation type="submission" date="2019-03" db="EMBL/GenBank/DDBJ databases">
        <title>Long read genome sequence of the mycoparasitic Pythium oligandrum ATCC 38472 isolated from sugarbeet rhizosphere.</title>
        <authorList>
            <person name="Gaulin E."/>
        </authorList>
    </citation>
    <scope>NUCLEOTIDE SEQUENCE</scope>
    <source>
        <strain evidence="1">ATCC 38472_TT</strain>
    </source>
</reference>